<evidence type="ECO:0000256" key="3">
    <source>
        <dbReference type="RuleBase" id="RU003694"/>
    </source>
</evidence>
<dbReference type="AlphaFoldDB" id="A0A931E7N1"/>
<feature type="domain" description="Ketosynthase family 3 (KS3)" evidence="4">
    <location>
        <begin position="1"/>
        <end position="371"/>
    </location>
</feature>
<dbReference type="PANTHER" id="PTHR11712">
    <property type="entry name" value="POLYKETIDE SYNTHASE-RELATED"/>
    <property type="match status" value="1"/>
</dbReference>
<dbReference type="Pfam" id="PF02801">
    <property type="entry name" value="Ketoacyl-synt_C"/>
    <property type="match status" value="1"/>
</dbReference>
<dbReference type="Proteomes" id="UP000628448">
    <property type="component" value="Unassembled WGS sequence"/>
</dbReference>
<keyword evidence="6" id="KW-1185">Reference proteome</keyword>
<organism evidence="5 6">
    <name type="scientific">Panacibacter microcysteis</name>
    <dbReference type="NCBI Taxonomy" id="2793269"/>
    <lineage>
        <taxon>Bacteria</taxon>
        <taxon>Pseudomonadati</taxon>
        <taxon>Bacteroidota</taxon>
        <taxon>Chitinophagia</taxon>
        <taxon>Chitinophagales</taxon>
        <taxon>Chitinophagaceae</taxon>
        <taxon>Panacibacter</taxon>
    </lineage>
</organism>
<dbReference type="InterPro" id="IPR016039">
    <property type="entry name" value="Thiolase-like"/>
</dbReference>
<dbReference type="InterPro" id="IPR014030">
    <property type="entry name" value="Ketoacyl_synth_N"/>
</dbReference>
<dbReference type="PROSITE" id="PS52004">
    <property type="entry name" value="KS3_2"/>
    <property type="match status" value="1"/>
</dbReference>
<comment type="similarity">
    <text evidence="1 3">Belongs to the thiolase-like superfamily. Beta-ketoacyl-ACP synthases family.</text>
</comment>
<dbReference type="GO" id="GO:0005829">
    <property type="term" value="C:cytosol"/>
    <property type="evidence" value="ECO:0007669"/>
    <property type="project" value="TreeGrafter"/>
</dbReference>
<gene>
    <name evidence="5" type="ORF">I5907_10510</name>
</gene>
<reference evidence="5" key="1">
    <citation type="submission" date="2020-11" db="EMBL/GenBank/DDBJ databases">
        <title>Bacterial whole genome sequence for Panacibacter sp. DH6.</title>
        <authorList>
            <person name="Le V."/>
            <person name="Ko S."/>
            <person name="Ahn C.-Y."/>
            <person name="Oh H.-M."/>
        </authorList>
    </citation>
    <scope>NUCLEOTIDE SEQUENCE</scope>
    <source>
        <strain evidence="5">DH6</strain>
    </source>
</reference>
<dbReference type="GO" id="GO:0006633">
    <property type="term" value="P:fatty acid biosynthetic process"/>
    <property type="evidence" value="ECO:0007669"/>
    <property type="project" value="TreeGrafter"/>
</dbReference>
<proteinExistence type="inferred from homology"/>
<accession>A0A931E7N1</accession>
<name>A0A931E7N1_9BACT</name>
<evidence type="ECO:0000313" key="6">
    <source>
        <dbReference type="Proteomes" id="UP000628448"/>
    </source>
</evidence>
<dbReference type="PANTHER" id="PTHR11712:SF336">
    <property type="entry name" value="3-OXOACYL-[ACYL-CARRIER-PROTEIN] SYNTHASE, MITOCHONDRIAL"/>
    <property type="match status" value="1"/>
</dbReference>
<protein>
    <submittedName>
        <fullName evidence="5">Beta-ketoacyl synthase</fullName>
    </submittedName>
</protein>
<evidence type="ECO:0000259" key="4">
    <source>
        <dbReference type="PROSITE" id="PS52004"/>
    </source>
</evidence>
<dbReference type="GO" id="GO:0004315">
    <property type="term" value="F:3-oxoacyl-[acyl-carrier-protein] synthase activity"/>
    <property type="evidence" value="ECO:0007669"/>
    <property type="project" value="TreeGrafter"/>
</dbReference>
<keyword evidence="2 3" id="KW-0808">Transferase</keyword>
<dbReference type="Gene3D" id="3.40.47.10">
    <property type="match status" value="1"/>
</dbReference>
<comment type="caution">
    <text evidence="5">The sequence shown here is derived from an EMBL/GenBank/DDBJ whole genome shotgun (WGS) entry which is preliminary data.</text>
</comment>
<dbReference type="RefSeq" id="WP_196990670.1">
    <property type="nucleotide sequence ID" value="NZ_JADWYR010000001.1"/>
</dbReference>
<dbReference type="EMBL" id="JADWYR010000001">
    <property type="protein sequence ID" value="MBG9376669.1"/>
    <property type="molecule type" value="Genomic_DNA"/>
</dbReference>
<dbReference type="SUPFAM" id="SSF53901">
    <property type="entry name" value="Thiolase-like"/>
    <property type="match status" value="1"/>
</dbReference>
<dbReference type="InterPro" id="IPR014031">
    <property type="entry name" value="Ketoacyl_synth_C"/>
</dbReference>
<dbReference type="InterPro" id="IPR000794">
    <property type="entry name" value="Beta-ketoacyl_synthase"/>
</dbReference>
<evidence type="ECO:0000256" key="1">
    <source>
        <dbReference type="ARBA" id="ARBA00008467"/>
    </source>
</evidence>
<dbReference type="PROSITE" id="PS00098">
    <property type="entry name" value="THIOLASE_1"/>
    <property type="match status" value="1"/>
</dbReference>
<dbReference type="SMART" id="SM00825">
    <property type="entry name" value="PKS_KS"/>
    <property type="match status" value="1"/>
</dbReference>
<sequence length="377" mass="40172">MKEVFVVADNIVSPIGTTSAENFQQLQKDVSGIRQQRSLADQPAYASLFAADVIKPQNNVTRFEQLVIDAVAGALANTSLDVTGSKTIFILSSTKGNISLLEKTTYTDTLREKISLPHSAKIVAKHFDFYHTPLVVSHACISGVLALITAMRLLRTGAYDHAVVTGADLITKFVFSGFASFQAISNEPCKPFDADRKGVTLGEAAGTIILSSNKAFSNGIQLCGGAVSNDANHISGPSRTGAELYAAISQALSEAGITSPEIDFISAHGTATVYNDEMEAKAFDLAHLNDTPVNSLKGYYGHTLGAAGIIETVMSVHALQENIILPTKGFLNPGVSKNLHICRALQKGNYKYFLKTASGFGGCNAAVVFKKTDHQLQ</sequence>
<dbReference type="InterPro" id="IPR020841">
    <property type="entry name" value="PKS_Beta-ketoAc_synthase_dom"/>
</dbReference>
<dbReference type="Pfam" id="PF00109">
    <property type="entry name" value="ketoacyl-synt"/>
    <property type="match status" value="1"/>
</dbReference>
<dbReference type="InterPro" id="IPR020615">
    <property type="entry name" value="Thiolase_acyl_enz_int_AS"/>
</dbReference>
<evidence type="ECO:0000313" key="5">
    <source>
        <dbReference type="EMBL" id="MBG9376669.1"/>
    </source>
</evidence>
<evidence type="ECO:0000256" key="2">
    <source>
        <dbReference type="ARBA" id="ARBA00022679"/>
    </source>
</evidence>